<name>A0A1I4CP71_9HYPH</name>
<evidence type="ECO:0000256" key="4">
    <source>
        <dbReference type="ARBA" id="ARBA00022840"/>
    </source>
</evidence>
<dbReference type="EMBL" id="FOSK01000009">
    <property type="protein sequence ID" value="SFK82057.1"/>
    <property type="molecule type" value="Genomic_DNA"/>
</dbReference>
<dbReference type="InterPro" id="IPR057342">
    <property type="entry name" value="DEXDc_RapA"/>
</dbReference>
<dbReference type="SUPFAM" id="SSF52540">
    <property type="entry name" value="P-loop containing nucleoside triphosphate hydrolases"/>
    <property type="match status" value="2"/>
</dbReference>
<dbReference type="InterPro" id="IPR049730">
    <property type="entry name" value="SNF2/RAD54-like_C"/>
</dbReference>
<protein>
    <submittedName>
        <fullName evidence="7">SNF2 family N-terminal domain-containing protein</fullName>
    </submittedName>
</protein>
<keyword evidence="8" id="KW-1185">Reference proteome</keyword>
<gene>
    <name evidence="7" type="ORF">SAMN04488518_109238</name>
</gene>
<keyword evidence="3" id="KW-0347">Helicase</keyword>
<dbReference type="PROSITE" id="PS51192">
    <property type="entry name" value="HELICASE_ATP_BIND_1"/>
    <property type="match status" value="1"/>
</dbReference>
<proteinExistence type="predicted"/>
<dbReference type="Gene3D" id="3.40.50.300">
    <property type="entry name" value="P-loop containing nucleotide triphosphate hydrolases"/>
    <property type="match status" value="1"/>
</dbReference>
<dbReference type="Pfam" id="PF00271">
    <property type="entry name" value="Helicase_C"/>
    <property type="match status" value="1"/>
</dbReference>
<dbReference type="InterPro" id="IPR000330">
    <property type="entry name" value="SNF2_N"/>
</dbReference>
<dbReference type="PROSITE" id="PS51194">
    <property type="entry name" value="HELICASE_CTER"/>
    <property type="match status" value="1"/>
</dbReference>
<evidence type="ECO:0000313" key="7">
    <source>
        <dbReference type="EMBL" id="SFK82057.1"/>
    </source>
</evidence>
<dbReference type="Gene3D" id="3.40.50.10810">
    <property type="entry name" value="Tandem AAA-ATPase domain"/>
    <property type="match status" value="1"/>
</dbReference>
<sequence length="972" mass="110934">MIEEIETNDFGPLSLELRCLDDDATGHRQIVLPTSEVSIKHVDDLLWRQLGFNVPTDPKGYTAYLQSLKWNTASASDNNLFQAPFRAGIEISPYQLVPLAKALDLPRVNLLIADDVGLGKTIEAGLVLREMLLRRRVDFFVVAAPAAMTLQWKEELSSKFGLNAQVVDAEFFAEMRANRGFGYNPWQATSAYIISHSLLRDEAYTVGLKAILGDPRPRSMLILDEAHHAAPAHSQAYATDSQLTYAIRELSKKFEHRLFLTATPHNGHSNSFSALLEMLDPQRFTRGIPVTQDQHDAIMVRRLKSDLREHSDTPFPIRRIENFELGDTEATAPELELFESLLDFGELADRKGGYSFVRLQQRLLSSVSAFYSTLAAEIKKMPDGVVRDAGNALAQAAKSQAFKGDAKSRRLARWIREHMGSGEVWNQRRVIVFSEYRDTLDWLQKQLLEELCLSLEDNRIAEFHGNTHQSERERIKARFNADPDQEPLRILLCTDAAREGINLQHRCYDLFHFDLPWNPSRLEQRNGRIDRRLQPATEIFCRYFTYKNRSSDRILQALFKKTERINSELGEVGRVIETKIEERFKDGITKKNMSRLRADLDSESYLEVQRQIEEQQLSSDRAARVKKLEAELRSIDRRLQLSRASKDVAPSSLQTVFFNALDKIGAPVTPEQVDVAGDVDIIELDPNSDGFSNADWTPVFDQLRTRPRNKDETLAEYRSNAPLKKVSFLPAKDGDRLRSDVEHLHLEHRLVKRLLSQFEAQGFRSRLERTAVLNAQVSRGRLVLLVRLTLYSKGANRLHSEVIPVAATINADDVTPLKSDGQTAAQAYKELQGAIANASQPGSEICDIYRRRASHDALSLRDIAEERARENEAKVRDDLRSIGERQAASLRKLLQEQFDRILKQQGEVQTFFDFSAEEKKQRELDQLYWATRLKDLEAEIETEPEMVRQKHEISARRVEPVGLVYLLPEDQT</sequence>
<dbReference type="InterPro" id="IPR038718">
    <property type="entry name" value="SNF2-like_sf"/>
</dbReference>
<dbReference type="CDD" id="cd18011">
    <property type="entry name" value="DEXDc_RapA"/>
    <property type="match status" value="1"/>
</dbReference>
<dbReference type="SMART" id="SM00487">
    <property type="entry name" value="DEXDc"/>
    <property type="match status" value="1"/>
</dbReference>
<dbReference type="InterPro" id="IPR001650">
    <property type="entry name" value="Helicase_C-like"/>
</dbReference>
<evidence type="ECO:0000256" key="1">
    <source>
        <dbReference type="ARBA" id="ARBA00022741"/>
    </source>
</evidence>
<evidence type="ECO:0000256" key="3">
    <source>
        <dbReference type="ARBA" id="ARBA00022806"/>
    </source>
</evidence>
<organism evidence="7 8">
    <name type="scientific">Pseudovibrio ascidiaceicola</name>
    <dbReference type="NCBI Taxonomy" id="285279"/>
    <lineage>
        <taxon>Bacteria</taxon>
        <taxon>Pseudomonadati</taxon>
        <taxon>Pseudomonadota</taxon>
        <taxon>Alphaproteobacteria</taxon>
        <taxon>Hyphomicrobiales</taxon>
        <taxon>Stappiaceae</taxon>
        <taxon>Pseudovibrio</taxon>
    </lineage>
</organism>
<comment type="caution">
    <text evidence="7">The sequence shown here is derived from an EMBL/GenBank/DDBJ whole genome shotgun (WGS) entry which is preliminary data.</text>
</comment>
<accession>A0A1I4CP71</accession>
<dbReference type="PANTHER" id="PTHR45766">
    <property type="entry name" value="DNA ANNEALING HELICASE AND ENDONUCLEASE ZRANB3 FAMILY MEMBER"/>
    <property type="match status" value="1"/>
</dbReference>
<dbReference type="PANTHER" id="PTHR45766:SF6">
    <property type="entry name" value="SWI_SNF-RELATED MATRIX-ASSOCIATED ACTIN-DEPENDENT REGULATOR OF CHROMATIN SUBFAMILY A-LIKE PROTEIN 1"/>
    <property type="match status" value="1"/>
</dbReference>
<evidence type="ECO:0000259" key="6">
    <source>
        <dbReference type="PROSITE" id="PS51194"/>
    </source>
</evidence>
<feature type="domain" description="Helicase ATP-binding" evidence="5">
    <location>
        <begin position="101"/>
        <end position="282"/>
    </location>
</feature>
<keyword evidence="2" id="KW-0378">Hydrolase</keyword>
<keyword evidence="4" id="KW-0067">ATP-binding</keyword>
<dbReference type="CDD" id="cd18793">
    <property type="entry name" value="SF2_C_SNF"/>
    <property type="match status" value="1"/>
</dbReference>
<dbReference type="Proteomes" id="UP000199598">
    <property type="component" value="Unassembled WGS sequence"/>
</dbReference>
<evidence type="ECO:0000313" key="8">
    <source>
        <dbReference type="Proteomes" id="UP000199598"/>
    </source>
</evidence>
<dbReference type="SMART" id="SM00490">
    <property type="entry name" value="HELICc"/>
    <property type="match status" value="1"/>
</dbReference>
<dbReference type="InterPro" id="IPR027417">
    <property type="entry name" value="P-loop_NTPase"/>
</dbReference>
<dbReference type="Pfam" id="PF00176">
    <property type="entry name" value="SNF2-rel_dom"/>
    <property type="match status" value="1"/>
</dbReference>
<feature type="domain" description="Helicase C-terminal" evidence="6">
    <location>
        <begin position="407"/>
        <end position="584"/>
    </location>
</feature>
<reference evidence="7 8" key="1">
    <citation type="submission" date="2016-10" db="EMBL/GenBank/DDBJ databases">
        <authorList>
            <person name="Varghese N."/>
            <person name="Submissions S."/>
        </authorList>
    </citation>
    <scope>NUCLEOTIDE SEQUENCE [LARGE SCALE GENOMIC DNA]</scope>
    <source>
        <strain evidence="7 8">DSM 16392</strain>
    </source>
</reference>
<dbReference type="InterPro" id="IPR014001">
    <property type="entry name" value="Helicase_ATP-bd"/>
</dbReference>
<evidence type="ECO:0000259" key="5">
    <source>
        <dbReference type="PROSITE" id="PS51192"/>
    </source>
</evidence>
<evidence type="ECO:0000256" key="2">
    <source>
        <dbReference type="ARBA" id="ARBA00022801"/>
    </source>
</evidence>
<keyword evidence="1" id="KW-0547">Nucleotide-binding</keyword>